<dbReference type="Proteomes" id="UP001562065">
    <property type="component" value="Unassembled WGS sequence"/>
</dbReference>
<evidence type="ECO:0000256" key="2">
    <source>
        <dbReference type="ARBA" id="ARBA00007330"/>
    </source>
</evidence>
<dbReference type="Gene3D" id="1.10.8.870">
    <property type="entry name" value="Alpha-glycerophosphate oxidase, cap domain"/>
    <property type="match status" value="1"/>
</dbReference>
<comment type="cofactor">
    <cofactor evidence="1">
        <name>FAD</name>
        <dbReference type="ChEBI" id="CHEBI:57692"/>
    </cofactor>
</comment>
<dbReference type="Pfam" id="PF01266">
    <property type="entry name" value="DAO"/>
    <property type="match status" value="1"/>
</dbReference>
<accession>A0ABV4AGL0</accession>
<name>A0ABV4AGL0_9GAMM</name>
<keyword evidence="5" id="KW-0560">Oxidoreductase</keyword>
<comment type="similarity">
    <text evidence="2">Belongs to the FAD-dependent glycerol-3-phosphate dehydrogenase family.</text>
</comment>
<keyword evidence="3" id="KW-0285">Flavoprotein</keyword>
<dbReference type="PANTHER" id="PTHR11985">
    <property type="entry name" value="GLYCEROL-3-PHOSPHATE DEHYDROGENASE"/>
    <property type="match status" value="1"/>
</dbReference>
<evidence type="ECO:0000256" key="3">
    <source>
        <dbReference type="ARBA" id="ARBA00022630"/>
    </source>
</evidence>
<dbReference type="PRINTS" id="PR01001">
    <property type="entry name" value="FADG3PDH"/>
</dbReference>
<feature type="domain" description="FAD dependent oxidoreductase" evidence="6">
    <location>
        <begin position="17"/>
        <end position="335"/>
    </location>
</feature>
<dbReference type="RefSeq" id="WP_369455219.1">
    <property type="nucleotide sequence ID" value="NZ_JBGCUO010000001.1"/>
</dbReference>
<sequence length="490" mass="54465">MIGLRPDPQQLVGQAWDLVVVGGGITGAGVALMAAQQGLRVLLLEKQDYAWGTSSRSSKMVHGGLRYLAQGDVRLTRESLQERERLLRELPDLVHRHTYLFPVRKGSFPGRLGLSVALMGYDFLAGIRDHRWISARALRQRAPLLKLKQLRGAMSYTDAVTDDSRLVLRILHHAAAAGATVVNYSAVQRIERAAQHFQLHIQDQVNGANYQVSSQKVINATGAWVDQLSNSSPRVRPLRGSHIFLPAELLPVTDSYTLPHPDDGRPVFVFPWHGVTCVGTTDHDHTDDPQQEAYAHEHEVRYLLTLVRHAFPSVQLDRSDVISTMAGVRPVISSGKGLKPSQERRDHAVWESGGVVSVSGGKLTTFRIIALDALKAAGLIDERQYRQLRKQPRMLANAVTVPAGLESPAGAVSAEHLTATLLRWLVAQEQPVHLDDLLLRRTRIGNLTADGGRGWVRTNQALLQQVLAWDEERFSAESNRYDQILKLYYN</sequence>
<evidence type="ECO:0000256" key="5">
    <source>
        <dbReference type="ARBA" id="ARBA00023002"/>
    </source>
</evidence>
<proteinExistence type="inferred from homology"/>
<organism evidence="7 8">
    <name type="scientific">Isoalcanivorax beigongshangi</name>
    <dbReference type="NCBI Taxonomy" id="3238810"/>
    <lineage>
        <taxon>Bacteria</taxon>
        <taxon>Pseudomonadati</taxon>
        <taxon>Pseudomonadota</taxon>
        <taxon>Gammaproteobacteria</taxon>
        <taxon>Oceanospirillales</taxon>
        <taxon>Alcanivoracaceae</taxon>
        <taxon>Isoalcanivorax</taxon>
    </lineage>
</organism>
<keyword evidence="4" id="KW-0274">FAD</keyword>
<comment type="caution">
    <text evidence="7">The sequence shown here is derived from an EMBL/GenBank/DDBJ whole genome shotgun (WGS) entry which is preliminary data.</text>
</comment>
<evidence type="ECO:0000313" key="7">
    <source>
        <dbReference type="EMBL" id="MEY1661974.1"/>
    </source>
</evidence>
<dbReference type="InterPro" id="IPR006076">
    <property type="entry name" value="FAD-dep_OxRdtase"/>
</dbReference>
<gene>
    <name evidence="7" type="ORF">AB5I84_07410</name>
</gene>
<protein>
    <submittedName>
        <fullName evidence="7">FAD-dependent oxidoreductase</fullName>
    </submittedName>
</protein>
<keyword evidence="8" id="KW-1185">Reference proteome</keyword>
<dbReference type="SUPFAM" id="SSF51905">
    <property type="entry name" value="FAD/NAD(P)-binding domain"/>
    <property type="match status" value="1"/>
</dbReference>
<evidence type="ECO:0000259" key="6">
    <source>
        <dbReference type="Pfam" id="PF01266"/>
    </source>
</evidence>
<evidence type="ECO:0000313" key="8">
    <source>
        <dbReference type="Proteomes" id="UP001562065"/>
    </source>
</evidence>
<dbReference type="EMBL" id="JBGCUO010000001">
    <property type="protein sequence ID" value="MEY1661974.1"/>
    <property type="molecule type" value="Genomic_DNA"/>
</dbReference>
<dbReference type="PANTHER" id="PTHR11985:SF35">
    <property type="entry name" value="ANAEROBIC GLYCEROL-3-PHOSPHATE DEHYDROGENASE SUBUNIT A"/>
    <property type="match status" value="1"/>
</dbReference>
<reference evidence="7 8" key="1">
    <citation type="submission" date="2024-07" db="EMBL/GenBank/DDBJ databases">
        <authorList>
            <person name="Ren Q."/>
        </authorList>
    </citation>
    <scope>NUCLEOTIDE SEQUENCE [LARGE SCALE GENOMIC DNA]</scope>
    <source>
        <strain evidence="7 8">REN37</strain>
    </source>
</reference>
<evidence type="ECO:0000256" key="1">
    <source>
        <dbReference type="ARBA" id="ARBA00001974"/>
    </source>
</evidence>
<dbReference type="Gene3D" id="3.30.9.10">
    <property type="entry name" value="D-Amino Acid Oxidase, subunit A, domain 2"/>
    <property type="match status" value="1"/>
</dbReference>
<evidence type="ECO:0000256" key="4">
    <source>
        <dbReference type="ARBA" id="ARBA00022827"/>
    </source>
</evidence>
<dbReference type="InterPro" id="IPR036188">
    <property type="entry name" value="FAD/NAD-bd_sf"/>
</dbReference>
<dbReference type="InterPro" id="IPR038299">
    <property type="entry name" value="DAO_C_sf"/>
</dbReference>
<dbReference type="Gene3D" id="3.50.50.60">
    <property type="entry name" value="FAD/NAD(P)-binding domain"/>
    <property type="match status" value="1"/>
</dbReference>
<dbReference type="InterPro" id="IPR000447">
    <property type="entry name" value="G3P_DH_FAD-dep"/>
</dbReference>